<dbReference type="AlphaFoldDB" id="N6VDI7"/>
<dbReference type="InterPro" id="IPR050090">
    <property type="entry name" value="Tyrosine_recombinase_XerCD"/>
</dbReference>
<sequence length="351" mass="39839">MPQKRKPPRLYLRKDGKSNVWIIRDGTTDIRTGCSEGQAAEAERKLHQYLSEKYEPKRGGRAAEITIGDLILVYFDEKADATARPKETKAALGRLNEFFGKMVVADIRGKTCRSYVDHRGNTGGARRDLEVLRAAANYYHAEHTLDLLPKITLPEKSPPRERWLTRKEVADMIRAARNIKQCGHIVRLLLIGVYTGTRLSAMLGLQWMPNTSGGWVDLEKGVLHRKAQGERVAHNKRKTPMRIPPRLLTFLHYWKDADAKIDKERPTLNVINYYGAKVIKPHRAFRAVRTEAGLGIDVTPHTLRHTRATWLANAGIDVQEAASSLGITTEEFERTYLHNDPEFQQNAANAY</sequence>
<gene>
    <name evidence="4" type="ORF">RHSP_01161</name>
</gene>
<keyword evidence="5" id="KW-1185">Reference proteome</keyword>
<comment type="caution">
    <text evidence="4">The sequence shown here is derived from an EMBL/GenBank/DDBJ whole genome shotgun (WGS) entry which is preliminary data.</text>
</comment>
<feature type="domain" description="Tyr recombinase" evidence="3">
    <location>
        <begin position="159"/>
        <end position="349"/>
    </location>
</feature>
<dbReference type="InterPro" id="IPR011010">
    <property type="entry name" value="DNA_brk_join_enz"/>
</dbReference>
<evidence type="ECO:0000313" key="4">
    <source>
        <dbReference type="EMBL" id="ENN89107.1"/>
    </source>
</evidence>
<name>N6VDI7_9HYPH</name>
<dbReference type="GO" id="GO:0003677">
    <property type="term" value="F:DNA binding"/>
    <property type="evidence" value="ECO:0007669"/>
    <property type="project" value="InterPro"/>
</dbReference>
<dbReference type="PROSITE" id="PS51898">
    <property type="entry name" value="TYR_RECOMBINASE"/>
    <property type="match status" value="1"/>
</dbReference>
<dbReference type="PANTHER" id="PTHR30349:SF88">
    <property type="entry name" value="BLL1584 PROTEIN"/>
    <property type="match status" value="1"/>
</dbReference>
<dbReference type="Gene3D" id="1.10.443.10">
    <property type="entry name" value="Intergrase catalytic core"/>
    <property type="match status" value="1"/>
</dbReference>
<dbReference type="Proteomes" id="UP000012429">
    <property type="component" value="Unassembled WGS sequence"/>
</dbReference>
<protein>
    <submittedName>
        <fullName evidence="4">Phage integrase family protein</fullName>
    </submittedName>
</protein>
<reference evidence="4 5" key="1">
    <citation type="journal article" date="2012" name="BMC Genomics">
        <title>Genomic basis of broad host range and environmental adaptability of Rhizobium tropici CIAT 899 and Rhizobium sp. PRF 81 which are used in inoculants for common bean (Phaseolus vulgaris L.).</title>
        <authorList>
            <person name="Ormeno-Orrillo E."/>
            <person name="Menna P."/>
            <person name="Almeida L.G."/>
            <person name="Ollero F.J."/>
            <person name="Nicolas M.F."/>
            <person name="Pains Rodrigues E."/>
            <person name="Shigueyoshi Nakatani A."/>
            <person name="Silva Batista J.S."/>
            <person name="Oliveira Chueire L.M."/>
            <person name="Souza R.C."/>
            <person name="Ribeiro Vasconcelos A.T."/>
            <person name="Megias M."/>
            <person name="Hungria M."/>
            <person name="Martinez-Romero E."/>
        </authorList>
    </citation>
    <scope>NUCLEOTIDE SEQUENCE [LARGE SCALE GENOMIC DNA]</scope>
    <source>
        <strain evidence="4 5">PRF 81</strain>
    </source>
</reference>
<dbReference type="PANTHER" id="PTHR30349">
    <property type="entry name" value="PHAGE INTEGRASE-RELATED"/>
    <property type="match status" value="1"/>
</dbReference>
<dbReference type="EMBL" id="AQHN01000011">
    <property type="protein sequence ID" value="ENN89107.1"/>
    <property type="molecule type" value="Genomic_DNA"/>
</dbReference>
<evidence type="ECO:0000259" key="3">
    <source>
        <dbReference type="PROSITE" id="PS51898"/>
    </source>
</evidence>
<dbReference type="GO" id="GO:0006310">
    <property type="term" value="P:DNA recombination"/>
    <property type="evidence" value="ECO:0007669"/>
    <property type="project" value="UniProtKB-KW"/>
</dbReference>
<dbReference type="GO" id="GO:0015074">
    <property type="term" value="P:DNA integration"/>
    <property type="evidence" value="ECO:0007669"/>
    <property type="project" value="UniProtKB-KW"/>
</dbReference>
<dbReference type="RefSeq" id="WP_004110145.1">
    <property type="nucleotide sequence ID" value="NZ_AQHN01000011.1"/>
</dbReference>
<organism evidence="4 5">
    <name type="scientific">Rhizobium freirei PRF 81</name>
    <dbReference type="NCBI Taxonomy" id="363754"/>
    <lineage>
        <taxon>Bacteria</taxon>
        <taxon>Pseudomonadati</taxon>
        <taxon>Pseudomonadota</taxon>
        <taxon>Alphaproteobacteria</taxon>
        <taxon>Hyphomicrobiales</taxon>
        <taxon>Rhizobiaceae</taxon>
        <taxon>Rhizobium/Agrobacterium group</taxon>
        <taxon>Rhizobium</taxon>
    </lineage>
</organism>
<dbReference type="SUPFAM" id="SSF56349">
    <property type="entry name" value="DNA breaking-rejoining enzymes"/>
    <property type="match status" value="1"/>
</dbReference>
<evidence type="ECO:0000256" key="2">
    <source>
        <dbReference type="ARBA" id="ARBA00023172"/>
    </source>
</evidence>
<accession>N6VDI7</accession>
<evidence type="ECO:0000313" key="5">
    <source>
        <dbReference type="Proteomes" id="UP000012429"/>
    </source>
</evidence>
<keyword evidence="1" id="KW-0229">DNA integration</keyword>
<dbReference type="InterPro" id="IPR002104">
    <property type="entry name" value="Integrase_catalytic"/>
</dbReference>
<dbReference type="OrthoDB" id="9808346at2"/>
<keyword evidence="2" id="KW-0233">DNA recombination</keyword>
<dbReference type="Pfam" id="PF00589">
    <property type="entry name" value="Phage_integrase"/>
    <property type="match status" value="1"/>
</dbReference>
<dbReference type="PATRIC" id="fig|363754.4.peg.1138"/>
<dbReference type="CDD" id="cd00796">
    <property type="entry name" value="INT_Rci_Hp1_C"/>
    <property type="match status" value="1"/>
</dbReference>
<dbReference type="STRING" id="363754.RHSP_01161"/>
<dbReference type="InterPro" id="IPR013762">
    <property type="entry name" value="Integrase-like_cat_sf"/>
</dbReference>
<evidence type="ECO:0000256" key="1">
    <source>
        <dbReference type="ARBA" id="ARBA00022908"/>
    </source>
</evidence>
<proteinExistence type="predicted"/>